<organism evidence="2 3">
    <name type="scientific">Schistosoma mekongi</name>
    <name type="common">Parasitic worm</name>
    <dbReference type="NCBI Taxonomy" id="38744"/>
    <lineage>
        <taxon>Eukaryota</taxon>
        <taxon>Metazoa</taxon>
        <taxon>Spiralia</taxon>
        <taxon>Lophotrochozoa</taxon>
        <taxon>Platyhelminthes</taxon>
        <taxon>Trematoda</taxon>
        <taxon>Digenea</taxon>
        <taxon>Strigeidida</taxon>
        <taxon>Schistosomatoidea</taxon>
        <taxon>Schistosomatidae</taxon>
        <taxon>Schistosoma</taxon>
    </lineage>
</organism>
<name>A0AAE1ZGF7_SCHME</name>
<keyword evidence="1" id="KW-1133">Transmembrane helix</keyword>
<evidence type="ECO:0000313" key="2">
    <source>
        <dbReference type="EMBL" id="KAK4473566.1"/>
    </source>
</evidence>
<keyword evidence="1" id="KW-0472">Membrane</keyword>
<keyword evidence="1" id="KW-0812">Transmembrane</keyword>
<evidence type="ECO:0000256" key="1">
    <source>
        <dbReference type="SAM" id="Phobius"/>
    </source>
</evidence>
<proteinExistence type="predicted"/>
<dbReference type="Proteomes" id="UP001292079">
    <property type="component" value="Unassembled WGS sequence"/>
</dbReference>
<keyword evidence="3" id="KW-1185">Reference proteome</keyword>
<reference evidence="2" key="1">
    <citation type="submission" date="2022-04" db="EMBL/GenBank/DDBJ databases">
        <authorList>
            <person name="Xu L."/>
            <person name="Lv Z."/>
        </authorList>
    </citation>
    <scope>NUCLEOTIDE SEQUENCE</scope>
    <source>
        <strain evidence="2">LV_2022a</strain>
    </source>
</reference>
<accession>A0AAE1ZGF7</accession>
<feature type="transmembrane region" description="Helical" evidence="1">
    <location>
        <begin position="32"/>
        <end position="54"/>
    </location>
</feature>
<sequence length="136" mass="15345">MELKVLMTFNSAAEKLSHHFNIDTKQWSYSRITVAVLTHESFGIGLLGGFWIICYKKQPLKHLMLFAPVNIQNVYSKGLSWSAKKLHRLPLFISSRVDSNRILVSGAESYVLRKILSPITIPGKIYLAILISGLIC</sequence>
<protein>
    <submittedName>
        <fullName evidence="2">Uncharacterized protein</fullName>
    </submittedName>
</protein>
<evidence type="ECO:0000313" key="3">
    <source>
        <dbReference type="Proteomes" id="UP001292079"/>
    </source>
</evidence>
<reference evidence="2" key="2">
    <citation type="journal article" date="2023" name="Infect Dis Poverty">
        <title>Chromosome-scale genome of the human blood fluke Schistosoma mekongi and its implications for public health.</title>
        <authorList>
            <person name="Zhou M."/>
            <person name="Xu L."/>
            <person name="Xu D."/>
            <person name="Chen W."/>
            <person name="Khan J."/>
            <person name="Hu Y."/>
            <person name="Huang H."/>
            <person name="Wei H."/>
            <person name="Zhang Y."/>
            <person name="Chusongsang P."/>
            <person name="Tanasarnprasert K."/>
            <person name="Hu X."/>
            <person name="Limpanont Y."/>
            <person name="Lv Z."/>
        </authorList>
    </citation>
    <scope>NUCLEOTIDE SEQUENCE</scope>
    <source>
        <strain evidence="2">LV_2022a</strain>
    </source>
</reference>
<dbReference type="AlphaFoldDB" id="A0AAE1ZGF7"/>
<gene>
    <name evidence="2" type="ORF">MN116_002923</name>
</gene>
<dbReference type="EMBL" id="JALJAT010000002">
    <property type="protein sequence ID" value="KAK4473566.1"/>
    <property type="molecule type" value="Genomic_DNA"/>
</dbReference>
<comment type="caution">
    <text evidence="2">The sequence shown here is derived from an EMBL/GenBank/DDBJ whole genome shotgun (WGS) entry which is preliminary data.</text>
</comment>